<proteinExistence type="predicted"/>
<dbReference type="Proteomes" id="UP000561326">
    <property type="component" value="Unassembled WGS sequence"/>
</dbReference>
<dbReference type="NCBIfam" id="TIGR01643">
    <property type="entry name" value="YD_repeat_2x"/>
    <property type="match status" value="2"/>
</dbReference>
<dbReference type="AlphaFoldDB" id="A0A848CUV7"/>
<name>A0A848CUV7_ANEAE</name>
<evidence type="ECO:0000313" key="3">
    <source>
        <dbReference type="EMBL" id="NME98189.1"/>
    </source>
</evidence>
<comment type="caution">
    <text evidence="3">The sequence shown here is derived from an EMBL/GenBank/DDBJ whole genome shotgun (WGS) entry which is preliminary data.</text>
</comment>
<dbReference type="Pfam" id="PF25023">
    <property type="entry name" value="TEN_YD-shell"/>
    <property type="match status" value="1"/>
</dbReference>
<organism evidence="3 4">
    <name type="scientific">Aneurinibacillus aneurinilyticus</name>
    <name type="common">Bacillus aneurinolyticus</name>
    <dbReference type="NCBI Taxonomy" id="1391"/>
    <lineage>
        <taxon>Bacteria</taxon>
        <taxon>Bacillati</taxon>
        <taxon>Bacillota</taxon>
        <taxon>Bacilli</taxon>
        <taxon>Bacillales</taxon>
        <taxon>Paenibacillaceae</taxon>
        <taxon>Aneurinibacillus group</taxon>
        <taxon>Aneurinibacillus</taxon>
    </lineage>
</organism>
<evidence type="ECO:0000256" key="1">
    <source>
        <dbReference type="ARBA" id="ARBA00022737"/>
    </source>
</evidence>
<dbReference type="Gene3D" id="2.180.10.10">
    <property type="entry name" value="RHS repeat-associated core"/>
    <property type="match status" value="1"/>
</dbReference>
<sequence length="63" mass="7339">MNLFSYDDEGNLVQKIEKNGDAWKYEYDGNGSMSKVIRPDNTEVTFKYDSLGRRIEKSSNKKQ</sequence>
<keyword evidence="1" id="KW-0677">Repeat</keyword>
<evidence type="ECO:0000313" key="4">
    <source>
        <dbReference type="Proteomes" id="UP000561326"/>
    </source>
</evidence>
<dbReference type="RefSeq" id="WP_168974970.1">
    <property type="nucleotide sequence ID" value="NZ_JBHUBK010000017.1"/>
</dbReference>
<feature type="domain" description="Teneurin-like YD-shell" evidence="2">
    <location>
        <begin position="4"/>
        <end position="60"/>
    </location>
</feature>
<reference evidence="3 4" key="1">
    <citation type="submission" date="2020-04" db="EMBL/GenBank/DDBJ databases">
        <authorList>
            <person name="Hitch T.C.A."/>
            <person name="Wylensek D."/>
            <person name="Clavel T."/>
        </authorList>
    </citation>
    <scope>NUCLEOTIDE SEQUENCE [LARGE SCALE GENOMIC DNA]</scope>
    <source>
        <strain evidence="3 4">WB01_D5_05</strain>
    </source>
</reference>
<dbReference type="InterPro" id="IPR056823">
    <property type="entry name" value="TEN-like_YD-shell"/>
</dbReference>
<evidence type="ECO:0000259" key="2">
    <source>
        <dbReference type="Pfam" id="PF25023"/>
    </source>
</evidence>
<accession>A0A848CUV7</accession>
<dbReference type="InterPro" id="IPR006530">
    <property type="entry name" value="YD"/>
</dbReference>
<protein>
    <submittedName>
        <fullName evidence="3">RHS repeat protein</fullName>
    </submittedName>
</protein>
<dbReference type="EMBL" id="JABAGO010000010">
    <property type="protein sequence ID" value="NME98189.1"/>
    <property type="molecule type" value="Genomic_DNA"/>
</dbReference>
<gene>
    <name evidence="3" type="ORF">HF838_07940</name>
</gene>